<dbReference type="Gene3D" id="3.60.21.10">
    <property type="match status" value="1"/>
</dbReference>
<feature type="region of interest" description="Disordered" evidence="4">
    <location>
        <begin position="346"/>
        <end position="372"/>
    </location>
</feature>
<dbReference type="Proteomes" id="UP001257060">
    <property type="component" value="Unassembled WGS sequence"/>
</dbReference>
<comment type="caution">
    <text evidence="7">The sequence shown here is derived from an EMBL/GenBank/DDBJ whole genome shotgun (WGS) entry which is preliminary data.</text>
</comment>
<evidence type="ECO:0000313" key="7">
    <source>
        <dbReference type="EMBL" id="MDS0300041.1"/>
    </source>
</evidence>
<feature type="domain" description="Calcineurin-like phosphoesterase" evidence="5">
    <location>
        <begin position="64"/>
        <end position="260"/>
    </location>
</feature>
<evidence type="ECO:0000256" key="2">
    <source>
        <dbReference type="ARBA" id="ARBA00022525"/>
    </source>
</evidence>
<evidence type="ECO:0000256" key="4">
    <source>
        <dbReference type="SAM" id="MobiDB-lite"/>
    </source>
</evidence>
<comment type="subcellular location">
    <subcellularLocation>
        <location evidence="1">Secreted</location>
    </subcellularLocation>
</comment>
<dbReference type="InterPro" id="IPR029052">
    <property type="entry name" value="Metallo-depent_PP-like"/>
</dbReference>
<dbReference type="NCBIfam" id="NF033679">
    <property type="entry name" value="DNRLRE_dom"/>
    <property type="match status" value="1"/>
</dbReference>
<dbReference type="Pfam" id="PF00149">
    <property type="entry name" value="Metallophos"/>
    <property type="match status" value="1"/>
</dbReference>
<feature type="domain" description="Carbohydrate-binding module family 96" evidence="6">
    <location>
        <begin position="376"/>
        <end position="540"/>
    </location>
</feature>
<evidence type="ECO:0000256" key="3">
    <source>
        <dbReference type="ARBA" id="ARBA00022729"/>
    </source>
</evidence>
<feature type="compositionally biased region" description="Gly residues" evidence="4">
    <location>
        <begin position="349"/>
        <end position="361"/>
    </location>
</feature>
<name>A0ABU2GGU1_9EURY</name>
<keyword evidence="3" id="KW-0732">Signal</keyword>
<organism evidence="7 8">
    <name type="scientific">Halogeometricum salsisoli</name>
    <dbReference type="NCBI Taxonomy" id="2950536"/>
    <lineage>
        <taxon>Archaea</taxon>
        <taxon>Methanobacteriati</taxon>
        <taxon>Methanobacteriota</taxon>
        <taxon>Stenosarchaea group</taxon>
        <taxon>Halobacteria</taxon>
        <taxon>Halobacteriales</taxon>
        <taxon>Haloferacaceae</taxon>
        <taxon>Halogeometricum</taxon>
    </lineage>
</organism>
<dbReference type="SUPFAM" id="SSF56300">
    <property type="entry name" value="Metallo-dependent phosphatases"/>
    <property type="match status" value="1"/>
</dbReference>
<dbReference type="EMBL" id="JAMQOP010000002">
    <property type="protein sequence ID" value="MDS0300041.1"/>
    <property type="molecule type" value="Genomic_DNA"/>
</dbReference>
<dbReference type="PROSITE" id="PS51318">
    <property type="entry name" value="TAT"/>
    <property type="match status" value="1"/>
</dbReference>
<reference evidence="7 8" key="1">
    <citation type="submission" date="2022-06" db="EMBL/GenBank/DDBJ databases">
        <title>Halogeometricum sp. a new haloarchaeum isolate from saline soil.</title>
        <authorList>
            <person name="Strakova D."/>
            <person name="Galisteo C."/>
            <person name="Sanchez-Porro C."/>
            <person name="Ventosa A."/>
        </authorList>
    </citation>
    <scope>NUCLEOTIDE SEQUENCE [LARGE SCALE GENOMIC DNA]</scope>
    <source>
        <strain evidence="7 8">S1BR25-6</strain>
    </source>
</reference>
<dbReference type="InterPro" id="IPR004843">
    <property type="entry name" value="Calcineurin-like_PHP"/>
</dbReference>
<evidence type="ECO:0000259" key="6">
    <source>
        <dbReference type="Pfam" id="PF24517"/>
    </source>
</evidence>
<dbReference type="InterPro" id="IPR006311">
    <property type="entry name" value="TAT_signal"/>
</dbReference>
<keyword evidence="8" id="KW-1185">Reference proteome</keyword>
<evidence type="ECO:0000313" key="8">
    <source>
        <dbReference type="Proteomes" id="UP001257060"/>
    </source>
</evidence>
<proteinExistence type="predicted"/>
<dbReference type="PANTHER" id="PTHR43143">
    <property type="entry name" value="METALLOPHOSPHOESTERASE, CALCINEURIN SUPERFAMILY"/>
    <property type="match status" value="1"/>
</dbReference>
<dbReference type="Pfam" id="PF24517">
    <property type="entry name" value="CBM96"/>
    <property type="match status" value="1"/>
</dbReference>
<protein>
    <submittedName>
        <fullName evidence="7">DNRLRE domain-containing protein</fullName>
    </submittedName>
</protein>
<dbReference type="InterPro" id="IPR055372">
    <property type="entry name" value="CBM96"/>
</dbReference>
<dbReference type="RefSeq" id="WP_310924886.1">
    <property type="nucleotide sequence ID" value="NZ_JAMQOP010000002.1"/>
</dbReference>
<gene>
    <name evidence="7" type="ORF">NDI76_14940</name>
</gene>
<sequence>MGQHSRGDDSHPVSRRNYLRAVGAVGAAGLGLRAGSAGAAAASPWTVVAIPDTQKYAESSSLISRAHAQTDWIRANRSAENIAFVSHEGDLVEHGSSTTEWQRMDAVMDKLDGVVPYGTTIGNHDYATTSNRSSSLANYSKYFGKARYSGKSWYLGAGPGDRAHYQRFSAGGYTFLHVNLEWGVPGTVSDSGTLMGWADDLLSKYANTPTIVTTHSYLWDKSGVEGHGGQRSGANSGLDIYRNLVRRHPQVFMVLGGHFHYTDGQWKQTSTNAAGTAVYEMLADYQHYASGGDGWMRLIKFVPDGGSGSLDRVSVRTYSPSRKQYRTDGRSQFSFDFDFASRFGQPSSGTGGDSGSSGGTTGTATFQQGSGGYAGTQDTYLREYSPTTGYGSATTLVVDTDEPSKSGRKTHGLLRFDGIVGTGSGQIPAGSAVTSAKLSLQTVDPGNGASLHRMRTKWTESDTWSSLGSGVQTNDVEAASTADAKTGTTTAGTTTVDVTKSVAAWVAGAANLGWVLAPSGSNGWDFYSSEGSTPPKLTVAYQRP</sequence>
<evidence type="ECO:0000259" key="5">
    <source>
        <dbReference type="Pfam" id="PF00149"/>
    </source>
</evidence>
<keyword evidence="2" id="KW-0964">Secreted</keyword>
<evidence type="ECO:0000256" key="1">
    <source>
        <dbReference type="ARBA" id="ARBA00004613"/>
    </source>
</evidence>
<dbReference type="InterPro" id="IPR051918">
    <property type="entry name" value="STPP_CPPED1"/>
</dbReference>
<dbReference type="PANTHER" id="PTHR43143:SF5">
    <property type="entry name" value="SECRETED PROTEIN"/>
    <property type="match status" value="1"/>
</dbReference>
<accession>A0ABU2GGU1</accession>